<dbReference type="RefSeq" id="WP_179769522.1">
    <property type="nucleotide sequence ID" value="NZ_JACCFO010000001.1"/>
</dbReference>
<keyword evidence="3" id="KW-1185">Reference proteome</keyword>
<protein>
    <recommendedName>
        <fullName evidence="4">TPM domain-containing protein</fullName>
    </recommendedName>
</protein>
<feature type="signal peptide" evidence="1">
    <location>
        <begin position="1"/>
        <end position="28"/>
    </location>
</feature>
<dbReference type="EMBL" id="JACCFO010000001">
    <property type="protein sequence ID" value="NYI98359.1"/>
    <property type="molecule type" value="Genomic_DNA"/>
</dbReference>
<keyword evidence="1" id="KW-0732">Signal</keyword>
<dbReference type="Proteomes" id="UP000575985">
    <property type="component" value="Unassembled WGS sequence"/>
</dbReference>
<comment type="caution">
    <text evidence="2">The sequence shown here is derived from an EMBL/GenBank/DDBJ whole genome shotgun (WGS) entry which is preliminary data.</text>
</comment>
<feature type="chain" id="PRO_5032579206" description="TPM domain-containing protein" evidence="1">
    <location>
        <begin position="29"/>
        <end position="241"/>
    </location>
</feature>
<evidence type="ECO:0000256" key="1">
    <source>
        <dbReference type="SAM" id="SignalP"/>
    </source>
</evidence>
<organism evidence="2 3">
    <name type="scientific">Streptomonospora nanhaiensis</name>
    <dbReference type="NCBI Taxonomy" id="1323731"/>
    <lineage>
        <taxon>Bacteria</taxon>
        <taxon>Bacillati</taxon>
        <taxon>Actinomycetota</taxon>
        <taxon>Actinomycetes</taxon>
        <taxon>Streptosporangiales</taxon>
        <taxon>Nocardiopsidaceae</taxon>
        <taxon>Streptomonospora</taxon>
    </lineage>
</organism>
<name>A0A853BRI8_9ACTN</name>
<dbReference type="PROSITE" id="PS51257">
    <property type="entry name" value="PROKAR_LIPOPROTEIN"/>
    <property type="match status" value="1"/>
</dbReference>
<gene>
    <name evidence="2" type="ORF">HNR12_004636</name>
</gene>
<evidence type="ECO:0000313" key="3">
    <source>
        <dbReference type="Proteomes" id="UP000575985"/>
    </source>
</evidence>
<proteinExistence type="predicted"/>
<evidence type="ECO:0008006" key="4">
    <source>
        <dbReference type="Google" id="ProtNLM"/>
    </source>
</evidence>
<reference evidence="2 3" key="1">
    <citation type="submission" date="2020-07" db="EMBL/GenBank/DDBJ databases">
        <title>Sequencing the genomes of 1000 actinobacteria strains.</title>
        <authorList>
            <person name="Klenk H.-P."/>
        </authorList>
    </citation>
    <scope>NUCLEOTIDE SEQUENCE [LARGE SCALE GENOMIC DNA]</scope>
    <source>
        <strain evidence="2 3">DSM 45927</strain>
    </source>
</reference>
<accession>A0A853BRI8</accession>
<evidence type="ECO:0000313" key="2">
    <source>
        <dbReference type="EMBL" id="NYI98359.1"/>
    </source>
</evidence>
<sequence length="241" mass="24698">MPRFRLRALLPALAALACAVLPAAPAAAAPQSTAAFYAERLAEDPVYVSDHLAGPGVERTRSGIAAATARLDVPVHVIVAPALSEDYDLRPLLAAVHDRLGEDGVYLAVTGDISLQLTGAAYGVSVPGLDDAVTEAGYLDAGPVRLVERTVDNLLSGEAAARLGRAQEASREESAAYDEDAETGSGMWADLADDLDSDSVVGRNNIGFTAGIGAGAAAVLIGYPVVRAVRAAAPARRAGRS</sequence>
<dbReference type="AlphaFoldDB" id="A0A853BRI8"/>